<dbReference type="EMBL" id="BK015439">
    <property type="protein sequence ID" value="DAE06507.1"/>
    <property type="molecule type" value="Genomic_DNA"/>
</dbReference>
<evidence type="ECO:0000313" key="1">
    <source>
        <dbReference type="EMBL" id="DAE06507.1"/>
    </source>
</evidence>
<sequence>MIQARAGLELVYGDVIDFTYSWSNGRDLD</sequence>
<proteinExistence type="predicted"/>
<protein>
    <submittedName>
        <fullName evidence="1">Stealth protein CR1, conserved region 1</fullName>
    </submittedName>
</protein>
<reference evidence="1" key="1">
    <citation type="journal article" date="2021" name="Proc. Natl. Acad. Sci. U.S.A.">
        <title>A Catalog of Tens of Thousands of Viruses from Human Metagenomes Reveals Hidden Associations with Chronic Diseases.</title>
        <authorList>
            <person name="Tisza M.J."/>
            <person name="Buck C.B."/>
        </authorList>
    </citation>
    <scope>NUCLEOTIDE SEQUENCE</scope>
    <source>
        <strain evidence="1">Ct0jJ30</strain>
    </source>
</reference>
<organism evidence="1">
    <name type="scientific">Myoviridae sp. ct0jJ30</name>
    <dbReference type="NCBI Taxonomy" id="2825014"/>
    <lineage>
        <taxon>Viruses</taxon>
        <taxon>Duplodnaviria</taxon>
        <taxon>Heunggongvirae</taxon>
        <taxon>Uroviricota</taxon>
        <taxon>Caudoviricetes</taxon>
    </lineage>
</organism>
<accession>A0A8S5PJ61</accession>
<name>A0A8S5PJ61_9CAUD</name>